<evidence type="ECO:0000313" key="2">
    <source>
        <dbReference type="Proteomes" id="UP000749559"/>
    </source>
</evidence>
<dbReference type="InterPro" id="IPR006162">
    <property type="entry name" value="Ppantetheine_attach_site"/>
</dbReference>
<dbReference type="Gene3D" id="1.10.1200.10">
    <property type="entry name" value="ACP-like"/>
    <property type="match status" value="1"/>
</dbReference>
<dbReference type="Pfam" id="PF00550">
    <property type="entry name" value="PP-binding"/>
    <property type="match status" value="1"/>
</dbReference>
<organism evidence="1 2">
    <name type="scientific">Owenia fusiformis</name>
    <name type="common">Polychaete worm</name>
    <dbReference type="NCBI Taxonomy" id="6347"/>
    <lineage>
        <taxon>Eukaryota</taxon>
        <taxon>Metazoa</taxon>
        <taxon>Spiralia</taxon>
        <taxon>Lophotrochozoa</taxon>
        <taxon>Annelida</taxon>
        <taxon>Polychaeta</taxon>
        <taxon>Sedentaria</taxon>
        <taxon>Canalipalpata</taxon>
        <taxon>Sabellida</taxon>
        <taxon>Oweniida</taxon>
        <taxon>Oweniidae</taxon>
        <taxon>Owenia</taxon>
    </lineage>
</organism>
<dbReference type="Proteomes" id="UP000749559">
    <property type="component" value="Unassembled WGS sequence"/>
</dbReference>
<dbReference type="PROSITE" id="PS50075">
    <property type="entry name" value="CARRIER"/>
    <property type="match status" value="1"/>
</dbReference>
<accession>A0A8J1XJY2</accession>
<dbReference type="Gene3D" id="3.40.630.30">
    <property type="match status" value="1"/>
</dbReference>
<comment type="caution">
    <text evidence="1">The sequence shown here is derived from an EMBL/GenBank/DDBJ whole genome shotgun (WGS) entry which is preliminary data.</text>
</comment>
<evidence type="ECO:0000313" key="1">
    <source>
        <dbReference type="EMBL" id="CAH1777624.1"/>
    </source>
</evidence>
<dbReference type="InterPro" id="IPR036736">
    <property type="entry name" value="ACP-like_sf"/>
</dbReference>
<protein>
    <submittedName>
        <fullName evidence="1">Uncharacterized protein</fullName>
    </submittedName>
</protein>
<name>A0A8J1XJY2_OWEFU</name>
<dbReference type="PROSITE" id="PS00012">
    <property type="entry name" value="PHOSPHOPANTETHEINE"/>
    <property type="match status" value="1"/>
</dbReference>
<gene>
    <name evidence="1" type="ORF">OFUS_LOCUS4637</name>
</gene>
<dbReference type="InterPro" id="IPR009081">
    <property type="entry name" value="PP-bd_ACP"/>
</dbReference>
<proteinExistence type="predicted"/>
<keyword evidence="2" id="KW-1185">Reference proteome</keyword>
<dbReference type="OrthoDB" id="416786at2759"/>
<reference evidence="1" key="1">
    <citation type="submission" date="2022-03" db="EMBL/GenBank/DDBJ databases">
        <authorList>
            <person name="Martin C."/>
        </authorList>
    </citation>
    <scope>NUCLEOTIDE SEQUENCE</scope>
</reference>
<dbReference type="EMBL" id="CAIIXF020000002">
    <property type="protein sequence ID" value="CAH1777624.1"/>
    <property type="molecule type" value="Genomic_DNA"/>
</dbReference>
<dbReference type="AlphaFoldDB" id="A0A8J1XJY2"/>
<sequence length="302" mass="34288">MATKELFLDTLGSILKIPPADIDTTKDYFSMGGNSINAARLVVTLRKKGVKLALSDFLDAKSLDDLFAKVKVNDPLKKFSKIYDEDEKFALVDLGECPDHKEAIDFLTKSFFERDALVICCKTTYERLRKAFELMWDYTIKVNYSIGVVEKSTGKIVAANLNYDYAVYDKDFDWVAAWPEEVLPIFAAVEVLEEELKDATIRAKDGAWFYSFIFGTKDALDHRENLAVTHLVSRSTEKFAKAKNCVGLTVIDTSPVTGALDDEYGYTALGSFQLNTFDLEGRKPFAECEDFHEMKFFYKFIE</sequence>
<dbReference type="SUPFAM" id="SSF47336">
    <property type="entry name" value="ACP-like"/>
    <property type="match status" value="1"/>
</dbReference>